<dbReference type="Pfam" id="PF07070">
    <property type="entry name" value="Spo0M"/>
    <property type="match status" value="1"/>
</dbReference>
<sequence>MLLRKWMSRLGIGAAKIDLVLDSEIYKQGDVIHGRYDIYGGTIEQKLKRIESDLVQTQNGKETHILNNCIYTASTVMADENRAISFKCRLPEHLPLTDEKTSYKFVTKLIFDNGTDSLDHDEIRVISL</sequence>
<accession>A0ABS5LEQ5</accession>
<gene>
    <name evidence="1" type="ORF">J9317_10635</name>
</gene>
<dbReference type="InterPro" id="IPR009776">
    <property type="entry name" value="Spore_0_M"/>
</dbReference>
<dbReference type="EMBL" id="JAGVRK010000001">
    <property type="protein sequence ID" value="MBS2969219.1"/>
    <property type="molecule type" value="Genomic_DNA"/>
</dbReference>
<reference evidence="1 2" key="1">
    <citation type="submission" date="2021-04" db="EMBL/GenBank/DDBJ databases">
        <title>Metabacillus sp. strain KIGAM252 whole genome sequence.</title>
        <authorList>
            <person name="Seo M.-J."/>
            <person name="Cho E.-S."/>
            <person name="Hwang C.Y."/>
            <person name="Yoon D.J."/>
        </authorList>
    </citation>
    <scope>NUCLEOTIDE SEQUENCE [LARGE SCALE GENOMIC DNA]</scope>
    <source>
        <strain evidence="1 2">KIGAM252</strain>
    </source>
</reference>
<dbReference type="Proteomes" id="UP000682403">
    <property type="component" value="Unassembled WGS sequence"/>
</dbReference>
<protein>
    <submittedName>
        <fullName evidence="1">Sporulation protein</fullName>
    </submittedName>
</protein>
<dbReference type="PANTHER" id="PTHR40053:SF1">
    <property type="entry name" value="SPORULATION-CONTROL PROTEIN SPO0M"/>
    <property type="match status" value="1"/>
</dbReference>
<proteinExistence type="predicted"/>
<evidence type="ECO:0000313" key="1">
    <source>
        <dbReference type="EMBL" id="MBS2969219.1"/>
    </source>
</evidence>
<name>A0ABS5LEQ5_9BACI</name>
<dbReference type="PANTHER" id="PTHR40053">
    <property type="entry name" value="SPORULATION-CONTROL PROTEIN SPO0M"/>
    <property type="match status" value="1"/>
</dbReference>
<comment type="caution">
    <text evidence="1">The sequence shown here is derived from an EMBL/GenBank/DDBJ whole genome shotgun (WGS) entry which is preliminary data.</text>
</comment>
<dbReference type="RefSeq" id="WP_211558419.1">
    <property type="nucleotide sequence ID" value="NZ_JAGVRK010000001.1"/>
</dbReference>
<evidence type="ECO:0000313" key="2">
    <source>
        <dbReference type="Proteomes" id="UP000682403"/>
    </source>
</evidence>
<organism evidence="1 2">
    <name type="scientific">Metabacillus flavus</name>
    <dbReference type="NCBI Taxonomy" id="2823519"/>
    <lineage>
        <taxon>Bacteria</taxon>
        <taxon>Bacillati</taxon>
        <taxon>Bacillota</taxon>
        <taxon>Bacilli</taxon>
        <taxon>Bacillales</taxon>
        <taxon>Bacillaceae</taxon>
        <taxon>Metabacillus</taxon>
    </lineage>
</organism>
<keyword evidence="2" id="KW-1185">Reference proteome</keyword>